<accession>A0AAE0FIU4</accession>
<dbReference type="GO" id="GO:0005829">
    <property type="term" value="C:cytosol"/>
    <property type="evidence" value="ECO:0007669"/>
    <property type="project" value="TreeGrafter"/>
</dbReference>
<evidence type="ECO:0000256" key="1">
    <source>
        <dbReference type="ARBA" id="ARBA00011083"/>
    </source>
</evidence>
<comment type="similarity">
    <text evidence="1">Belongs to the peptidase C26 family.</text>
</comment>
<organism evidence="4 5">
    <name type="scientific">Cymbomonas tetramitiformis</name>
    <dbReference type="NCBI Taxonomy" id="36881"/>
    <lineage>
        <taxon>Eukaryota</taxon>
        <taxon>Viridiplantae</taxon>
        <taxon>Chlorophyta</taxon>
        <taxon>Pyramimonadophyceae</taxon>
        <taxon>Pyramimonadales</taxon>
        <taxon>Pyramimonadaceae</taxon>
        <taxon>Cymbomonas</taxon>
    </lineage>
</organism>
<dbReference type="PANTHER" id="PTHR42695:SF5">
    <property type="entry name" value="GLUTAMINE AMIDOTRANSFERASE YLR126C-RELATED"/>
    <property type="match status" value="1"/>
</dbReference>
<feature type="domain" description="Glutamine amidotransferase" evidence="3">
    <location>
        <begin position="80"/>
        <end position="128"/>
    </location>
</feature>
<dbReference type="Pfam" id="PF00117">
    <property type="entry name" value="GATase"/>
    <property type="match status" value="1"/>
</dbReference>
<feature type="region of interest" description="Disordered" evidence="2">
    <location>
        <begin position="1"/>
        <end position="28"/>
    </location>
</feature>
<evidence type="ECO:0000256" key="2">
    <source>
        <dbReference type="SAM" id="MobiDB-lite"/>
    </source>
</evidence>
<keyword evidence="5" id="KW-1185">Reference proteome</keyword>
<dbReference type="SUPFAM" id="SSF52317">
    <property type="entry name" value="Class I glutamine amidotransferase-like"/>
    <property type="match status" value="1"/>
</dbReference>
<gene>
    <name evidence="4" type="ORF">CYMTET_30529</name>
</gene>
<dbReference type="Proteomes" id="UP001190700">
    <property type="component" value="Unassembled WGS sequence"/>
</dbReference>
<comment type="caution">
    <text evidence="4">The sequence shown here is derived from an EMBL/GenBank/DDBJ whole genome shotgun (WGS) entry which is preliminary data.</text>
</comment>
<dbReference type="InterPro" id="IPR017926">
    <property type="entry name" value="GATASE"/>
</dbReference>
<dbReference type="AlphaFoldDB" id="A0AAE0FIU4"/>
<dbReference type="PANTHER" id="PTHR42695">
    <property type="entry name" value="GLUTAMINE AMIDOTRANSFERASE YLR126C-RELATED"/>
    <property type="match status" value="1"/>
</dbReference>
<name>A0AAE0FIU4_9CHLO</name>
<dbReference type="Gene3D" id="3.40.50.880">
    <property type="match status" value="1"/>
</dbReference>
<sequence length="144" mass="16332">MVAGSEDGFATLSRPTKRTKLPDEQDSASPPLRLVVLNCPGSSRYDVMFQRWLGQENKARDREILWEVYEPAEGQLPPVGAGFDGYILSGSFHGVYEDIPWIAELCEWIRRAHEKQEKMLGICFGHQVDVITSRLSMMCQIQSE</sequence>
<reference evidence="4 5" key="1">
    <citation type="journal article" date="2015" name="Genome Biol. Evol.">
        <title>Comparative Genomics of a Bacterivorous Green Alga Reveals Evolutionary Causalities and Consequences of Phago-Mixotrophic Mode of Nutrition.</title>
        <authorList>
            <person name="Burns J.A."/>
            <person name="Paasch A."/>
            <person name="Narechania A."/>
            <person name="Kim E."/>
        </authorList>
    </citation>
    <scope>NUCLEOTIDE SEQUENCE [LARGE SCALE GENOMIC DNA]</scope>
    <source>
        <strain evidence="4 5">PLY_AMNH</strain>
    </source>
</reference>
<dbReference type="EMBL" id="LGRX02017617">
    <property type="protein sequence ID" value="KAK3260513.1"/>
    <property type="molecule type" value="Genomic_DNA"/>
</dbReference>
<dbReference type="InterPro" id="IPR044992">
    <property type="entry name" value="ChyE-like"/>
</dbReference>
<evidence type="ECO:0000313" key="4">
    <source>
        <dbReference type="EMBL" id="KAK3260513.1"/>
    </source>
</evidence>
<dbReference type="InterPro" id="IPR029062">
    <property type="entry name" value="Class_I_gatase-like"/>
</dbReference>
<evidence type="ECO:0000313" key="5">
    <source>
        <dbReference type="Proteomes" id="UP001190700"/>
    </source>
</evidence>
<protein>
    <recommendedName>
        <fullName evidence="3">Glutamine amidotransferase domain-containing protein</fullName>
    </recommendedName>
</protein>
<evidence type="ECO:0000259" key="3">
    <source>
        <dbReference type="Pfam" id="PF00117"/>
    </source>
</evidence>
<proteinExistence type="inferred from homology"/>